<dbReference type="Gene3D" id="3.50.50.60">
    <property type="entry name" value="FAD/NAD(P)-binding domain"/>
    <property type="match status" value="1"/>
</dbReference>
<feature type="binding site" evidence="3">
    <location>
        <begin position="44"/>
        <end position="45"/>
    </location>
    <ligand>
        <name>FAD</name>
        <dbReference type="ChEBI" id="CHEBI:57692"/>
    </ligand>
</feature>
<dbReference type="InterPro" id="IPR002937">
    <property type="entry name" value="Amino_oxidase"/>
</dbReference>
<dbReference type="InterPro" id="IPR001613">
    <property type="entry name" value="Flavin_amine_oxidase"/>
</dbReference>
<dbReference type="Proteomes" id="UP000287247">
    <property type="component" value="Unassembled WGS sequence"/>
</dbReference>
<dbReference type="OrthoDB" id="547674at2"/>
<dbReference type="PANTHER" id="PTHR10742:SF342">
    <property type="entry name" value="AMINE OXIDASE"/>
    <property type="match status" value="1"/>
</dbReference>
<keyword evidence="6" id="KW-1185">Reference proteome</keyword>
<comment type="caution">
    <text evidence="5">The sequence shown here is derived from an EMBL/GenBank/DDBJ whole genome shotgun (WGS) entry which is preliminary data.</text>
</comment>
<proteinExistence type="predicted"/>
<dbReference type="InterPro" id="IPR050281">
    <property type="entry name" value="Flavin_monoamine_oxidase"/>
</dbReference>
<feature type="binding site" evidence="3">
    <location>
        <position position="72"/>
    </location>
    <ligand>
        <name>substrate</name>
    </ligand>
</feature>
<feature type="binding site" evidence="3">
    <location>
        <position position="247"/>
    </location>
    <ligand>
        <name>FAD</name>
        <dbReference type="ChEBI" id="CHEBI:57692"/>
    </ligand>
</feature>
<dbReference type="SUPFAM" id="SSF51905">
    <property type="entry name" value="FAD/NAD(P)-binding domain"/>
    <property type="match status" value="1"/>
</dbReference>
<name>A0A401IHU3_APHSA</name>
<dbReference type="PANTHER" id="PTHR10742">
    <property type="entry name" value="FLAVIN MONOAMINE OXIDASE"/>
    <property type="match status" value="1"/>
</dbReference>
<feature type="domain" description="Amine oxidase" evidence="4">
    <location>
        <begin position="24"/>
        <end position="459"/>
    </location>
</feature>
<evidence type="ECO:0000313" key="5">
    <source>
        <dbReference type="EMBL" id="GBF80862.1"/>
    </source>
</evidence>
<dbReference type="GO" id="GO:0001716">
    <property type="term" value="F:L-amino-acid oxidase activity"/>
    <property type="evidence" value="ECO:0007669"/>
    <property type="project" value="TreeGrafter"/>
</dbReference>
<dbReference type="RefSeq" id="WP_124974696.1">
    <property type="nucleotide sequence ID" value="NZ_BDQK01000013.1"/>
</dbReference>
<dbReference type="Pfam" id="PF01593">
    <property type="entry name" value="Amino_oxidase"/>
    <property type="match status" value="1"/>
</dbReference>
<dbReference type="PRINTS" id="PR00757">
    <property type="entry name" value="AMINEOXDASEF"/>
</dbReference>
<feature type="binding site" evidence="3">
    <location>
        <position position="436"/>
    </location>
    <ligand>
        <name>FAD</name>
        <dbReference type="ChEBI" id="CHEBI:57692"/>
    </ligand>
</feature>
<dbReference type="EMBL" id="BDQK01000013">
    <property type="protein sequence ID" value="GBF80862.1"/>
    <property type="molecule type" value="Genomic_DNA"/>
</dbReference>
<dbReference type="GO" id="GO:0009063">
    <property type="term" value="P:amino acid catabolic process"/>
    <property type="evidence" value="ECO:0007669"/>
    <property type="project" value="TreeGrafter"/>
</dbReference>
<keyword evidence="2" id="KW-0560">Oxidoreductase</keyword>
<evidence type="ECO:0000256" key="1">
    <source>
        <dbReference type="ARBA" id="ARBA00001974"/>
    </source>
</evidence>
<dbReference type="Gene3D" id="1.10.405.10">
    <property type="entry name" value="Guanine Nucleotide Dissociation Inhibitor, domain 1"/>
    <property type="match status" value="1"/>
</dbReference>
<organism evidence="5 6">
    <name type="scientific">Aphanothece sacrum FPU1</name>
    <dbReference type="NCBI Taxonomy" id="1920663"/>
    <lineage>
        <taxon>Bacteria</taxon>
        <taxon>Bacillati</taxon>
        <taxon>Cyanobacteriota</taxon>
        <taxon>Cyanophyceae</taxon>
        <taxon>Oscillatoriophycideae</taxon>
        <taxon>Chroococcales</taxon>
        <taxon>Aphanothecaceae</taxon>
        <taxon>Aphanothece</taxon>
    </lineage>
</organism>
<accession>A0A401IHU3</accession>
<evidence type="ECO:0000313" key="6">
    <source>
        <dbReference type="Proteomes" id="UP000287247"/>
    </source>
</evidence>
<dbReference type="AlphaFoldDB" id="A0A401IHU3"/>
<dbReference type="InterPro" id="IPR036188">
    <property type="entry name" value="FAD/NAD-bd_sf"/>
</dbReference>
<feature type="binding site" evidence="3">
    <location>
        <position position="355"/>
    </location>
    <ligand>
        <name>substrate</name>
    </ligand>
</feature>
<gene>
    <name evidence="5" type="ORF">AsFPU1_2269</name>
</gene>
<dbReference type="Gene3D" id="3.90.660.10">
    <property type="match status" value="1"/>
</dbReference>
<feature type="binding site" evidence="3">
    <location>
        <begin position="69"/>
        <end position="72"/>
    </location>
    <ligand>
        <name>FAD</name>
        <dbReference type="ChEBI" id="CHEBI:57692"/>
    </ligand>
</feature>
<evidence type="ECO:0000259" key="4">
    <source>
        <dbReference type="Pfam" id="PF01593"/>
    </source>
</evidence>
<sequence>MNTLIKPLTKTNNSKKVLILGAGIAGLTAAYELNKVGHQVTVLEAKMSSGGRIKTLREQFADELYTEAGAARIPSNHDWVFHYIKHFNLQTSPFYPEQLDFVHYCQNQRIRICDEKQVTLGQYPLDFSEEEKNMTLKDLWHKVFSPFFPEMGDPSLLNWPYDSLKKYDFMTVKEFLISQGISKNVSKMFGLGHMDFSKDKYSALEIFRLTAFGLKENQKVKIVGGFDQLPKAFARHLQDKIFYGAKVFSLVQNHNNVIVFYKKGGFEHKISADYLICTIPFSVLRHLAISPSLSKAKNRAIQEMSYMSASRVFFQVRKRYWLEQNYNGFGLADYPTELWHSTFDLAQQRGILVSYFKGSSSQKITSMIESERVNYAQKQLKFMLPGLIDYLEGGFSFCWDEDEYALGAHSFLNTGQVTQLLPHSASSEGRIHFAGEHTSAWHGWIQGAIESGYRAATEINNLTNTT</sequence>
<protein>
    <recommendedName>
        <fullName evidence="4">Amine oxidase domain-containing protein</fullName>
    </recommendedName>
</protein>
<comment type="cofactor">
    <cofactor evidence="1">
        <name>FAD</name>
        <dbReference type="ChEBI" id="CHEBI:57692"/>
    </cofactor>
</comment>
<evidence type="ECO:0000256" key="3">
    <source>
        <dbReference type="PIRSR" id="PIRSR601613-1"/>
    </source>
</evidence>
<dbReference type="SUPFAM" id="SSF54373">
    <property type="entry name" value="FAD-linked reductases, C-terminal domain"/>
    <property type="match status" value="1"/>
</dbReference>
<reference evidence="6" key="1">
    <citation type="submission" date="2017-05" db="EMBL/GenBank/DDBJ databases">
        <title>Physiological properties and genetic analysis related to exopolysaccharide production of fresh-water unicellular cyanobacterium Aphanothece sacrum, Suizenji Nori, that has been cultured as a food source in Japan.</title>
        <authorList>
            <person name="Kanesaki Y."/>
            <person name="Yoshikawa S."/>
            <person name="Ohki K."/>
        </authorList>
    </citation>
    <scope>NUCLEOTIDE SEQUENCE [LARGE SCALE GENOMIC DNA]</scope>
    <source>
        <strain evidence="6">FPU1</strain>
    </source>
</reference>
<evidence type="ECO:0000256" key="2">
    <source>
        <dbReference type="ARBA" id="ARBA00023002"/>
    </source>
</evidence>